<dbReference type="EMBL" id="JBHUDE010000046">
    <property type="protein sequence ID" value="MFD1608072.1"/>
    <property type="molecule type" value="Genomic_DNA"/>
</dbReference>
<sequence length="83" mass="9761">MKSRIVRNCRLCQDLLVDSPFMLCATCLHDSEQVWNFIRKNPFVSVHDIVVATRIEYLKVERMINYGNKRNQRSTIENKSNSS</sequence>
<comment type="caution">
    <text evidence="1">The sequence shown here is derived from an EMBL/GenBank/DDBJ whole genome shotgun (WGS) entry which is preliminary data.</text>
</comment>
<dbReference type="RefSeq" id="WP_251512122.1">
    <property type="nucleotide sequence ID" value="NZ_JAMBON010000004.1"/>
</dbReference>
<keyword evidence="2" id="KW-1185">Reference proteome</keyword>
<accession>A0ABW4HSR0</accession>
<protein>
    <submittedName>
        <fullName evidence="1">Uncharacterized protein</fullName>
    </submittedName>
</protein>
<reference evidence="2" key="1">
    <citation type="journal article" date="2019" name="Int. J. Syst. Evol. Microbiol.">
        <title>The Global Catalogue of Microorganisms (GCM) 10K type strain sequencing project: providing services to taxonomists for standard genome sequencing and annotation.</title>
        <authorList>
            <consortium name="The Broad Institute Genomics Platform"/>
            <consortium name="The Broad Institute Genome Sequencing Center for Infectious Disease"/>
            <person name="Wu L."/>
            <person name="Ma J."/>
        </authorList>
    </citation>
    <scope>NUCLEOTIDE SEQUENCE [LARGE SCALE GENOMIC DNA]</scope>
    <source>
        <strain evidence="2">CGMCC 1.12376</strain>
    </source>
</reference>
<organism evidence="1 2">
    <name type="scientific">Oceanobacillus luteolus</name>
    <dbReference type="NCBI Taxonomy" id="1274358"/>
    <lineage>
        <taxon>Bacteria</taxon>
        <taxon>Bacillati</taxon>
        <taxon>Bacillota</taxon>
        <taxon>Bacilli</taxon>
        <taxon>Bacillales</taxon>
        <taxon>Bacillaceae</taxon>
        <taxon>Oceanobacillus</taxon>
    </lineage>
</organism>
<evidence type="ECO:0000313" key="1">
    <source>
        <dbReference type="EMBL" id="MFD1608072.1"/>
    </source>
</evidence>
<proteinExistence type="predicted"/>
<dbReference type="Proteomes" id="UP001597221">
    <property type="component" value="Unassembled WGS sequence"/>
</dbReference>
<name>A0ABW4HSR0_9BACI</name>
<evidence type="ECO:0000313" key="2">
    <source>
        <dbReference type="Proteomes" id="UP001597221"/>
    </source>
</evidence>
<gene>
    <name evidence="1" type="ORF">ACFSBH_10440</name>
</gene>